<dbReference type="PATRIC" id="fig|1075402.3.peg.2471"/>
<dbReference type="RefSeq" id="WP_070197598.1">
    <property type="nucleotide sequence ID" value="NZ_LJGU01000132.1"/>
</dbReference>
<dbReference type="OrthoDB" id="2972445at2"/>
<dbReference type="InterPro" id="IPR029058">
    <property type="entry name" value="AB_hydrolase_fold"/>
</dbReference>
<dbReference type="AlphaFoldDB" id="A0A1E7JZC5"/>
<dbReference type="GO" id="GO:0003824">
    <property type="term" value="F:catalytic activity"/>
    <property type="evidence" value="ECO:0007669"/>
    <property type="project" value="UniProtKB-ARBA"/>
</dbReference>
<evidence type="ECO:0000259" key="1">
    <source>
        <dbReference type="Pfam" id="PF12697"/>
    </source>
</evidence>
<dbReference type="SUPFAM" id="SSF53474">
    <property type="entry name" value="alpha/beta-Hydrolases"/>
    <property type="match status" value="1"/>
</dbReference>
<dbReference type="STRING" id="1075402.AN216_17445"/>
<feature type="domain" description="AB hydrolase-1" evidence="1">
    <location>
        <begin position="10"/>
        <end position="226"/>
    </location>
</feature>
<evidence type="ECO:0000313" key="3">
    <source>
        <dbReference type="Proteomes" id="UP000176101"/>
    </source>
</evidence>
<dbReference type="Gene3D" id="3.40.50.1820">
    <property type="entry name" value="alpha/beta hydrolase"/>
    <property type="match status" value="1"/>
</dbReference>
<keyword evidence="3" id="KW-1185">Reference proteome</keyword>
<name>A0A1E7JZC5_9ACTN</name>
<evidence type="ECO:0000313" key="2">
    <source>
        <dbReference type="EMBL" id="OEU97038.1"/>
    </source>
</evidence>
<comment type="caution">
    <text evidence="2">The sequence shown here is derived from an EMBL/GenBank/DDBJ whole genome shotgun (WGS) entry which is preliminary data.</text>
</comment>
<accession>A0A1E7JZC5</accession>
<reference evidence="2 3" key="1">
    <citation type="journal article" date="2016" name="Front. Microbiol.">
        <title>Comparative Genomics Analysis of Streptomyces Species Reveals Their Adaptation to the Marine Environment and Their Diversity at the Genomic Level.</title>
        <authorList>
            <person name="Tian X."/>
            <person name="Zhang Z."/>
            <person name="Yang T."/>
            <person name="Chen M."/>
            <person name="Li J."/>
            <person name="Chen F."/>
            <person name="Yang J."/>
            <person name="Li W."/>
            <person name="Zhang B."/>
            <person name="Zhang Z."/>
            <person name="Wu J."/>
            <person name="Zhang C."/>
            <person name="Long L."/>
            <person name="Xiao J."/>
        </authorList>
    </citation>
    <scope>NUCLEOTIDE SEQUENCE [LARGE SCALE GENOMIC DNA]</scope>
    <source>
        <strain evidence="2 3">SCSIO 02100</strain>
    </source>
</reference>
<dbReference type="InterPro" id="IPR000073">
    <property type="entry name" value="AB_hydrolase_1"/>
</dbReference>
<proteinExistence type="predicted"/>
<dbReference type="Pfam" id="PF12697">
    <property type="entry name" value="Abhydrolase_6"/>
    <property type="match status" value="1"/>
</dbReference>
<organism evidence="2 3">
    <name type="scientific">Streptomyces oceani</name>
    <dbReference type="NCBI Taxonomy" id="1075402"/>
    <lineage>
        <taxon>Bacteria</taxon>
        <taxon>Bacillati</taxon>
        <taxon>Actinomycetota</taxon>
        <taxon>Actinomycetes</taxon>
        <taxon>Kitasatosporales</taxon>
        <taxon>Streptomycetaceae</taxon>
        <taxon>Streptomyces</taxon>
    </lineage>
</organism>
<protein>
    <recommendedName>
        <fullName evidence="1">AB hydrolase-1 domain-containing protein</fullName>
    </recommendedName>
</protein>
<dbReference type="Proteomes" id="UP000176101">
    <property type="component" value="Unassembled WGS sequence"/>
</dbReference>
<sequence length="245" mass="26457">MASRRPVLALVHSPLVGAETWQRVAGALRARGHETIVPSLTEVFRGPGPYYPRLTAAVVDEIDRYADGGRVVLVGHSGAGALLPAAARATAEAVEGLLYVDALLPHPGRCWFETAPEEMTAQLRGLAEDGLLPPWNEWFPPGTVEELLPDPDTRARFCAELPRLPLAYFEETAPEVPGVPVFGSAYLRLSEGYADENARAERAGWRVAQHPSHHLAMLTEPAEVSARLAELVDGLEADQRGGGFT</sequence>
<dbReference type="EMBL" id="LJGU01000132">
    <property type="protein sequence ID" value="OEU97038.1"/>
    <property type="molecule type" value="Genomic_DNA"/>
</dbReference>
<gene>
    <name evidence="2" type="ORF">AN216_17445</name>
</gene>